<dbReference type="GO" id="GO:0010333">
    <property type="term" value="F:terpene synthase activity"/>
    <property type="evidence" value="ECO:0007669"/>
    <property type="project" value="InterPro"/>
</dbReference>
<protein>
    <recommendedName>
        <fullName evidence="2">Terpene synthase metal-binding domain-containing protein</fullName>
    </recommendedName>
</protein>
<dbReference type="InterPro" id="IPR050148">
    <property type="entry name" value="Terpene_synthase-like"/>
</dbReference>
<dbReference type="PANTHER" id="PTHR31225">
    <property type="entry name" value="OS04G0344100 PROTEIN-RELATED"/>
    <property type="match status" value="1"/>
</dbReference>
<sequence length="106" mass="12718">WWKDLDFSTKLPYARDRIVDQMTKLIYMTSIIDDTFDAYGIFEELKLFTEAVQRFKIFYIGAMDKLPEYMKILYKALLDTYNEIEQVLAKEGRSSYLRYDKEKVGN</sequence>
<evidence type="ECO:0000259" key="2">
    <source>
        <dbReference type="Pfam" id="PF03936"/>
    </source>
</evidence>
<dbReference type="Gene3D" id="1.10.600.10">
    <property type="entry name" value="Farnesyl Diphosphate Synthase"/>
    <property type="match status" value="1"/>
</dbReference>
<accession>A0A067E633</accession>
<dbReference type="InterPro" id="IPR005630">
    <property type="entry name" value="Terpene_synthase_metal-bd"/>
</dbReference>
<dbReference type="PANTHER" id="PTHR31225:SF205">
    <property type="entry name" value="(-)-GERMACRENE D SYNTHASE-LIKE"/>
    <property type="match status" value="1"/>
</dbReference>
<organism evidence="3 4">
    <name type="scientific">Citrus sinensis</name>
    <name type="common">Sweet orange</name>
    <name type="synonym">Citrus aurantium var. sinensis</name>
    <dbReference type="NCBI Taxonomy" id="2711"/>
    <lineage>
        <taxon>Eukaryota</taxon>
        <taxon>Viridiplantae</taxon>
        <taxon>Streptophyta</taxon>
        <taxon>Embryophyta</taxon>
        <taxon>Tracheophyta</taxon>
        <taxon>Spermatophyta</taxon>
        <taxon>Magnoliopsida</taxon>
        <taxon>eudicotyledons</taxon>
        <taxon>Gunneridae</taxon>
        <taxon>Pentapetalae</taxon>
        <taxon>rosids</taxon>
        <taxon>malvids</taxon>
        <taxon>Sapindales</taxon>
        <taxon>Rutaceae</taxon>
        <taxon>Aurantioideae</taxon>
        <taxon>Citrus</taxon>
    </lineage>
</organism>
<feature type="non-terminal residue" evidence="3">
    <location>
        <position position="1"/>
    </location>
</feature>
<gene>
    <name evidence="3" type="ORF">CISIN_1g036967mg</name>
</gene>
<dbReference type="Pfam" id="PF03936">
    <property type="entry name" value="Terpene_synth_C"/>
    <property type="match status" value="1"/>
</dbReference>
<dbReference type="SMR" id="A0A067E633"/>
<dbReference type="EMBL" id="KK785214">
    <property type="protein sequence ID" value="KDO46371.1"/>
    <property type="molecule type" value="Genomic_DNA"/>
</dbReference>
<dbReference type="SUPFAM" id="SSF48576">
    <property type="entry name" value="Terpenoid synthases"/>
    <property type="match status" value="1"/>
</dbReference>
<dbReference type="InterPro" id="IPR008949">
    <property type="entry name" value="Isoprenoid_synthase_dom_sf"/>
</dbReference>
<dbReference type="STRING" id="2711.A0A067E633"/>
<dbReference type="Proteomes" id="UP000027120">
    <property type="component" value="Unassembled WGS sequence"/>
</dbReference>
<name>A0A067E633_CITSI</name>
<evidence type="ECO:0000313" key="4">
    <source>
        <dbReference type="Proteomes" id="UP000027120"/>
    </source>
</evidence>
<evidence type="ECO:0000256" key="1">
    <source>
        <dbReference type="ARBA" id="ARBA00022723"/>
    </source>
</evidence>
<reference evidence="3 4" key="1">
    <citation type="submission" date="2014-04" db="EMBL/GenBank/DDBJ databases">
        <authorList>
            <consortium name="International Citrus Genome Consortium"/>
            <person name="Gmitter F."/>
            <person name="Chen C."/>
            <person name="Farmerie W."/>
            <person name="Harkins T."/>
            <person name="Desany B."/>
            <person name="Mohiuddin M."/>
            <person name="Kodira C."/>
            <person name="Borodovsky M."/>
            <person name="Lomsadze A."/>
            <person name="Burns P."/>
            <person name="Jenkins J."/>
            <person name="Prochnik S."/>
            <person name="Shu S."/>
            <person name="Chapman J."/>
            <person name="Pitluck S."/>
            <person name="Schmutz J."/>
            <person name="Rokhsar D."/>
        </authorList>
    </citation>
    <scope>NUCLEOTIDE SEQUENCE</scope>
</reference>
<dbReference type="AlphaFoldDB" id="A0A067E633"/>
<dbReference type="GO" id="GO:0000287">
    <property type="term" value="F:magnesium ion binding"/>
    <property type="evidence" value="ECO:0007669"/>
    <property type="project" value="InterPro"/>
</dbReference>
<proteinExistence type="predicted"/>
<keyword evidence="1" id="KW-0479">Metal-binding</keyword>
<dbReference type="GO" id="GO:0016114">
    <property type="term" value="P:terpenoid biosynthetic process"/>
    <property type="evidence" value="ECO:0007669"/>
    <property type="project" value="InterPro"/>
</dbReference>
<keyword evidence="4" id="KW-1185">Reference proteome</keyword>
<feature type="domain" description="Terpene synthase metal-binding" evidence="2">
    <location>
        <begin position="22"/>
        <end position="99"/>
    </location>
</feature>
<evidence type="ECO:0000313" key="3">
    <source>
        <dbReference type="EMBL" id="KDO46371.1"/>
    </source>
</evidence>